<evidence type="ECO:0000313" key="14">
    <source>
        <dbReference type="EMBL" id="TLM78617.1"/>
    </source>
</evidence>
<feature type="transmembrane region" description="Helical" evidence="13">
    <location>
        <begin position="18"/>
        <end position="42"/>
    </location>
</feature>
<dbReference type="SUPFAM" id="SSF143631">
    <property type="entry name" value="ApbE-like"/>
    <property type="match status" value="1"/>
</dbReference>
<comment type="catalytic activity">
    <reaction evidence="11 12">
        <text>L-threonyl-[protein] + FAD = FMN-L-threonyl-[protein] + AMP + H(+)</text>
        <dbReference type="Rhea" id="RHEA:36847"/>
        <dbReference type="Rhea" id="RHEA-COMP:11060"/>
        <dbReference type="Rhea" id="RHEA-COMP:11061"/>
        <dbReference type="ChEBI" id="CHEBI:15378"/>
        <dbReference type="ChEBI" id="CHEBI:30013"/>
        <dbReference type="ChEBI" id="CHEBI:57692"/>
        <dbReference type="ChEBI" id="CHEBI:74257"/>
        <dbReference type="ChEBI" id="CHEBI:456215"/>
        <dbReference type="EC" id="2.7.1.180"/>
    </reaction>
</comment>
<keyword evidence="7 12" id="KW-0479">Metal-binding</keyword>
<dbReference type="PANTHER" id="PTHR30040">
    <property type="entry name" value="THIAMINE BIOSYNTHESIS LIPOPROTEIN APBE"/>
    <property type="match status" value="1"/>
</dbReference>
<dbReference type="PIRSF" id="PIRSF006268">
    <property type="entry name" value="ApbE"/>
    <property type="match status" value="1"/>
</dbReference>
<evidence type="ECO:0000313" key="15">
    <source>
        <dbReference type="Proteomes" id="UP000306791"/>
    </source>
</evidence>
<evidence type="ECO:0000256" key="5">
    <source>
        <dbReference type="ARBA" id="ARBA00022630"/>
    </source>
</evidence>
<evidence type="ECO:0000256" key="10">
    <source>
        <dbReference type="ARBA" id="ARBA00031306"/>
    </source>
</evidence>
<dbReference type="InterPro" id="IPR024932">
    <property type="entry name" value="ApbE"/>
</dbReference>
<proteinExistence type="inferred from homology"/>
<keyword evidence="13" id="KW-0472">Membrane</keyword>
<reference evidence="14 15" key="1">
    <citation type="submission" date="2019-05" db="EMBL/GenBank/DDBJ databases">
        <title>Microbulbifer harenosus sp. nov., an alginate-degrading bacterium isolated from coastal sand.</title>
        <authorList>
            <person name="Huang H."/>
            <person name="Mo K."/>
            <person name="Bao S."/>
        </authorList>
    </citation>
    <scope>NUCLEOTIDE SEQUENCE [LARGE SCALE GENOMIC DNA]</scope>
    <source>
        <strain evidence="14 15">HB161719</strain>
    </source>
</reference>
<evidence type="ECO:0000256" key="12">
    <source>
        <dbReference type="PIRNR" id="PIRNR006268"/>
    </source>
</evidence>
<dbReference type="EC" id="2.7.1.180" evidence="3 12"/>
<accession>A0ABY2UP54</accession>
<protein>
    <recommendedName>
        <fullName evidence="4 12">FAD:protein FMN transferase</fullName>
        <ecNumber evidence="3 12">2.7.1.180</ecNumber>
    </recommendedName>
    <alternativeName>
        <fullName evidence="10 12">Flavin transferase</fullName>
    </alternativeName>
</protein>
<comment type="similarity">
    <text evidence="2 12">Belongs to the ApbE family.</text>
</comment>
<keyword evidence="13" id="KW-1133">Transmembrane helix</keyword>
<dbReference type="Pfam" id="PF02424">
    <property type="entry name" value="ApbE"/>
    <property type="match status" value="1"/>
</dbReference>
<dbReference type="InterPro" id="IPR003374">
    <property type="entry name" value="ApbE-like_sf"/>
</dbReference>
<evidence type="ECO:0000256" key="6">
    <source>
        <dbReference type="ARBA" id="ARBA00022679"/>
    </source>
</evidence>
<comment type="caution">
    <text evidence="14">The sequence shown here is derived from an EMBL/GenBank/DDBJ whole genome shotgun (WGS) entry which is preliminary data.</text>
</comment>
<evidence type="ECO:0000256" key="4">
    <source>
        <dbReference type="ARBA" id="ARBA00016337"/>
    </source>
</evidence>
<keyword evidence="15" id="KW-1185">Reference proteome</keyword>
<keyword evidence="13" id="KW-0812">Transmembrane</keyword>
<dbReference type="PANTHER" id="PTHR30040:SF2">
    <property type="entry name" value="FAD:PROTEIN FMN TRANSFERASE"/>
    <property type="match status" value="1"/>
</dbReference>
<evidence type="ECO:0000256" key="8">
    <source>
        <dbReference type="ARBA" id="ARBA00022827"/>
    </source>
</evidence>
<gene>
    <name evidence="14" type="ORF">FDY93_04960</name>
</gene>
<dbReference type="Proteomes" id="UP000306791">
    <property type="component" value="Unassembled WGS sequence"/>
</dbReference>
<evidence type="ECO:0000256" key="1">
    <source>
        <dbReference type="ARBA" id="ARBA00001946"/>
    </source>
</evidence>
<keyword evidence="5 12" id="KW-0285">Flavoprotein</keyword>
<evidence type="ECO:0000256" key="7">
    <source>
        <dbReference type="ARBA" id="ARBA00022723"/>
    </source>
</evidence>
<evidence type="ECO:0000256" key="13">
    <source>
        <dbReference type="SAM" id="Phobius"/>
    </source>
</evidence>
<keyword evidence="8 12" id="KW-0274">FAD</keyword>
<evidence type="ECO:0000256" key="2">
    <source>
        <dbReference type="ARBA" id="ARBA00008282"/>
    </source>
</evidence>
<keyword evidence="6 12" id="KW-0808">Transferase</keyword>
<dbReference type="GO" id="GO:0016740">
    <property type="term" value="F:transferase activity"/>
    <property type="evidence" value="ECO:0007669"/>
    <property type="project" value="UniProtKB-KW"/>
</dbReference>
<name>A0ABY2UP54_9GAMM</name>
<evidence type="ECO:0000256" key="9">
    <source>
        <dbReference type="ARBA" id="ARBA00022842"/>
    </source>
</evidence>
<sequence>MNGIAYASTKTGPLYSALFLFVASGFNRALRVIFILALVVLASCAPEKTTWKLSGPTMGTAYHITVTDVPRTVIRAELQSAIDAELAAVNQEMSTYIPDSELMRFNDAPVGAAVEVSAHLADVIARSLDIYRRSGGAFDVTVGPLVNLWGFGPLPEPEKIPADSDIEALKQVIGSDALLLDGRHLSKTRPVKVDLSAIAKGHGVDRVADLLEARGIANYLVEVGGELRTAGVNPRGAVWRVGIERPSAGQVVQEPIQVTGKGIATSGDYRNYYERDGKRYAHTIDPRTGRPVEHRLASVTVIADTCAEADGFATALNVMGAEAALTLAEEQQLAVFLLVKTDTGFEERASSAFQPYLERQGR</sequence>
<keyword evidence="9 12" id="KW-0460">Magnesium</keyword>
<dbReference type="Gene3D" id="3.10.520.10">
    <property type="entry name" value="ApbE-like domains"/>
    <property type="match status" value="1"/>
</dbReference>
<dbReference type="EMBL" id="VANI01000005">
    <property type="protein sequence ID" value="TLM78617.1"/>
    <property type="molecule type" value="Genomic_DNA"/>
</dbReference>
<evidence type="ECO:0000256" key="3">
    <source>
        <dbReference type="ARBA" id="ARBA00011955"/>
    </source>
</evidence>
<evidence type="ECO:0000256" key="11">
    <source>
        <dbReference type="ARBA" id="ARBA00048540"/>
    </source>
</evidence>
<comment type="cofactor">
    <cofactor evidence="1">
        <name>Mg(2+)</name>
        <dbReference type="ChEBI" id="CHEBI:18420"/>
    </cofactor>
</comment>
<organism evidence="14 15">
    <name type="scientific">Microbulbifer harenosus</name>
    <dbReference type="NCBI Taxonomy" id="2576840"/>
    <lineage>
        <taxon>Bacteria</taxon>
        <taxon>Pseudomonadati</taxon>
        <taxon>Pseudomonadota</taxon>
        <taxon>Gammaproteobacteria</taxon>
        <taxon>Cellvibrionales</taxon>
        <taxon>Microbulbiferaceae</taxon>
        <taxon>Microbulbifer</taxon>
    </lineage>
</organism>
<dbReference type="RefSeq" id="WP_138234647.1">
    <property type="nucleotide sequence ID" value="NZ_CP185860.1"/>
</dbReference>